<evidence type="ECO:0000256" key="1">
    <source>
        <dbReference type="SAM" id="MobiDB-lite"/>
    </source>
</evidence>
<dbReference type="Proteomes" id="UP001141552">
    <property type="component" value="Unassembled WGS sequence"/>
</dbReference>
<dbReference type="OrthoDB" id="1750606at2759"/>
<dbReference type="PANTHER" id="PTHR31286">
    <property type="entry name" value="GLYCINE-RICH CELL WALL STRUCTURAL PROTEIN 1.8-LIKE"/>
    <property type="match status" value="1"/>
</dbReference>
<evidence type="ECO:0000313" key="3">
    <source>
        <dbReference type="EMBL" id="KAJ4849251.1"/>
    </source>
</evidence>
<accession>A0A9Q0GGB5</accession>
<keyword evidence="4" id="KW-1185">Reference proteome</keyword>
<name>A0A9Q0GGB5_9ROSI</name>
<evidence type="ECO:0000259" key="2">
    <source>
        <dbReference type="Pfam" id="PF14111"/>
    </source>
</evidence>
<dbReference type="PANTHER" id="PTHR31286:SF99">
    <property type="entry name" value="DUF4283 DOMAIN-CONTAINING PROTEIN"/>
    <property type="match status" value="1"/>
</dbReference>
<dbReference type="EMBL" id="JAKUCV010000662">
    <property type="protein sequence ID" value="KAJ4849251.1"/>
    <property type="molecule type" value="Genomic_DNA"/>
</dbReference>
<feature type="region of interest" description="Disordered" evidence="1">
    <location>
        <begin position="1"/>
        <end position="24"/>
    </location>
</feature>
<dbReference type="Pfam" id="PF14111">
    <property type="entry name" value="DUF4283"/>
    <property type="match status" value="1"/>
</dbReference>
<organism evidence="3 4">
    <name type="scientific">Turnera subulata</name>
    <dbReference type="NCBI Taxonomy" id="218843"/>
    <lineage>
        <taxon>Eukaryota</taxon>
        <taxon>Viridiplantae</taxon>
        <taxon>Streptophyta</taxon>
        <taxon>Embryophyta</taxon>
        <taxon>Tracheophyta</taxon>
        <taxon>Spermatophyta</taxon>
        <taxon>Magnoliopsida</taxon>
        <taxon>eudicotyledons</taxon>
        <taxon>Gunneridae</taxon>
        <taxon>Pentapetalae</taxon>
        <taxon>rosids</taxon>
        <taxon>fabids</taxon>
        <taxon>Malpighiales</taxon>
        <taxon>Passifloraceae</taxon>
        <taxon>Turnera</taxon>
    </lineage>
</organism>
<evidence type="ECO:0000313" key="4">
    <source>
        <dbReference type="Proteomes" id="UP001141552"/>
    </source>
</evidence>
<feature type="region of interest" description="Disordered" evidence="1">
    <location>
        <begin position="496"/>
        <end position="524"/>
    </location>
</feature>
<dbReference type="InterPro" id="IPR040256">
    <property type="entry name" value="At4g02000-like"/>
</dbReference>
<feature type="compositionally biased region" description="Basic and acidic residues" evidence="1">
    <location>
        <begin position="8"/>
        <end position="24"/>
    </location>
</feature>
<gene>
    <name evidence="3" type="ORF">Tsubulata_037657</name>
</gene>
<reference evidence="3" key="2">
    <citation type="journal article" date="2023" name="Plants (Basel)">
        <title>Annotation of the Turnera subulata (Passifloraceae) Draft Genome Reveals the S-Locus Evolved after the Divergence of Turneroideae from Passifloroideae in a Stepwise Manner.</title>
        <authorList>
            <person name="Henning P.M."/>
            <person name="Roalson E.H."/>
            <person name="Mir W."/>
            <person name="McCubbin A.G."/>
            <person name="Shore J.S."/>
        </authorList>
    </citation>
    <scope>NUCLEOTIDE SEQUENCE</scope>
    <source>
        <strain evidence="3">F60SS</strain>
    </source>
</reference>
<feature type="domain" description="DUF4283" evidence="2">
    <location>
        <begin position="129"/>
        <end position="208"/>
    </location>
</feature>
<feature type="region of interest" description="Disordered" evidence="1">
    <location>
        <begin position="380"/>
        <end position="399"/>
    </location>
</feature>
<comment type="caution">
    <text evidence="3">The sequence shown here is derived from an EMBL/GenBank/DDBJ whole genome shotgun (WGS) entry which is preliminary data.</text>
</comment>
<dbReference type="InterPro" id="IPR025558">
    <property type="entry name" value="DUF4283"/>
</dbReference>
<dbReference type="AlphaFoldDB" id="A0A9Q0GGB5"/>
<proteinExistence type="predicted"/>
<sequence length="524" mass="57031">MNEAEASGVKKDDRSTKKVRIRDETVTVPTAATVTGPMEGAAAVISPMEEEDVDGVEPGVSVGAGQGAAVGRPSFQDILTEGRAGVEPPVVTEVMDEEVQCEDDNIFFVAGKYGTAVRLSKAFKERLERRWDFAVVVKLLGRPIGYHTLCTRLQALWKPTRSIKIVDSENDFYLVRMDCEEDYYHALADGPWVIMGHALSVQPWDSSFRGLEGKVSQAVILARFVEFPPFWYNSHFLHALGSLVGGTMKVDDNTKKAIRGKYARVAVEVDLQKPLREASSGPLQAPKSAGTGEWMNVPQRVRRRPRQEVETPTQCPVATGSRFSVFNSLVFQETEVQETSHQVPSPRAAGPHSISRPVIREQSVEVEVSLVIAVVEPTVETAQAPSESPRRPKVPIKPIANVSTVSTHTATVLSPQTSQQVYNLRSSGPLVTHELFVEPHVAPPAVGLSRVPASPSKPPDLNLSRRFGRTPEKEKKKQSVALPLKKPALKVLVGKKSSLSSVEGAGPAIRKLKGPRATRASSGV</sequence>
<reference evidence="3" key="1">
    <citation type="submission" date="2022-02" db="EMBL/GenBank/DDBJ databases">
        <authorList>
            <person name="Henning P.M."/>
            <person name="McCubbin A.G."/>
            <person name="Shore J.S."/>
        </authorList>
    </citation>
    <scope>NUCLEOTIDE SEQUENCE</scope>
    <source>
        <strain evidence="3">F60SS</strain>
        <tissue evidence="3">Leaves</tissue>
    </source>
</reference>
<feature type="region of interest" description="Disordered" evidence="1">
    <location>
        <begin position="446"/>
        <end position="480"/>
    </location>
</feature>
<protein>
    <recommendedName>
        <fullName evidence="2">DUF4283 domain-containing protein</fullName>
    </recommendedName>
</protein>